<dbReference type="GO" id="GO:0005506">
    <property type="term" value="F:iron ion binding"/>
    <property type="evidence" value="ECO:0007669"/>
    <property type="project" value="InterPro"/>
</dbReference>
<gene>
    <name evidence="3" type="ORF">H8E29_03790</name>
</gene>
<dbReference type="Proteomes" id="UP000614469">
    <property type="component" value="Unassembled WGS sequence"/>
</dbReference>
<dbReference type="GO" id="GO:0016226">
    <property type="term" value="P:iron-sulfur cluster assembly"/>
    <property type="evidence" value="ECO:0007669"/>
    <property type="project" value="InterPro"/>
</dbReference>
<evidence type="ECO:0000313" key="3">
    <source>
        <dbReference type="EMBL" id="MBC8334365.1"/>
    </source>
</evidence>
<comment type="function">
    <text evidence="1">May be involved in the formation or repair of [Fe-S] clusters present in iron-sulfur proteins.</text>
</comment>
<accession>A0A8J6TH99</accession>
<dbReference type="Pfam" id="PF01106">
    <property type="entry name" value="NifU"/>
    <property type="match status" value="1"/>
</dbReference>
<protein>
    <submittedName>
        <fullName evidence="3">NifU family protein</fullName>
    </submittedName>
</protein>
<evidence type="ECO:0000259" key="2">
    <source>
        <dbReference type="Pfam" id="PF01106"/>
    </source>
</evidence>
<comment type="caution">
    <text evidence="3">The sequence shown here is derived from an EMBL/GenBank/DDBJ whole genome shotgun (WGS) entry which is preliminary data.</text>
</comment>
<evidence type="ECO:0000256" key="1">
    <source>
        <dbReference type="ARBA" id="ARBA00049958"/>
    </source>
</evidence>
<dbReference type="GO" id="GO:0051536">
    <property type="term" value="F:iron-sulfur cluster binding"/>
    <property type="evidence" value="ECO:0007669"/>
    <property type="project" value="InterPro"/>
</dbReference>
<proteinExistence type="predicted"/>
<dbReference type="SUPFAM" id="SSF117916">
    <property type="entry name" value="Fe-S cluster assembly (FSCA) domain-like"/>
    <property type="match status" value="1"/>
</dbReference>
<evidence type="ECO:0000313" key="4">
    <source>
        <dbReference type="Proteomes" id="UP000614469"/>
    </source>
</evidence>
<dbReference type="AlphaFoldDB" id="A0A8J6TH99"/>
<feature type="domain" description="NIF system FeS cluster assembly NifU C-terminal" evidence="2">
    <location>
        <begin position="18"/>
        <end position="83"/>
    </location>
</feature>
<name>A0A8J6TH99_9CHLR</name>
<sequence length="86" mass="9478">MTNNPEHNHPLHSREEQIKGLLEQVSAYIEQYHGGSVEFISLLENILTVRVGGSCLGCPLVSSTLQGWVAGTIKQFFPDIRVVSAE</sequence>
<dbReference type="InterPro" id="IPR034904">
    <property type="entry name" value="FSCA_dom_sf"/>
</dbReference>
<organism evidence="3 4">
    <name type="scientific">Candidatus Desulfolinea nitratireducens</name>
    <dbReference type="NCBI Taxonomy" id="2841698"/>
    <lineage>
        <taxon>Bacteria</taxon>
        <taxon>Bacillati</taxon>
        <taxon>Chloroflexota</taxon>
        <taxon>Anaerolineae</taxon>
        <taxon>Anaerolineales</taxon>
        <taxon>Anaerolineales incertae sedis</taxon>
        <taxon>Candidatus Desulfolinea</taxon>
    </lineage>
</organism>
<dbReference type="Gene3D" id="3.30.300.130">
    <property type="entry name" value="Fe-S cluster assembly (FSCA)"/>
    <property type="match status" value="1"/>
</dbReference>
<reference evidence="3 4" key="1">
    <citation type="submission" date="2020-08" db="EMBL/GenBank/DDBJ databases">
        <title>Bridging the membrane lipid divide: bacteria of the FCB group superphylum have the potential to synthesize archaeal ether lipids.</title>
        <authorList>
            <person name="Villanueva L."/>
            <person name="Von Meijenfeldt F.A.B."/>
            <person name="Westbye A.B."/>
            <person name="Yadav S."/>
            <person name="Hopmans E.C."/>
            <person name="Dutilh B.E."/>
            <person name="Sinninghe Damste J.S."/>
        </authorList>
    </citation>
    <scope>NUCLEOTIDE SEQUENCE [LARGE SCALE GENOMIC DNA]</scope>
    <source>
        <strain evidence="3">NIOZ-UU36</strain>
    </source>
</reference>
<dbReference type="EMBL" id="JACNJN010000061">
    <property type="protein sequence ID" value="MBC8334365.1"/>
    <property type="molecule type" value="Genomic_DNA"/>
</dbReference>
<dbReference type="InterPro" id="IPR001075">
    <property type="entry name" value="NIF_FeS_clus_asmbl_NifU_C"/>
</dbReference>